<accession>A0AAV9SCS5</accession>
<comment type="caution">
    <text evidence="1">The sequence shown here is derived from an EMBL/GenBank/DDBJ whole genome shotgun (WGS) entry which is preliminary data.</text>
</comment>
<evidence type="ECO:0000313" key="1">
    <source>
        <dbReference type="EMBL" id="KAK5618639.1"/>
    </source>
</evidence>
<organism evidence="1 2">
    <name type="scientific">Crenichthys baileyi</name>
    <name type="common">White River springfish</name>
    <dbReference type="NCBI Taxonomy" id="28760"/>
    <lineage>
        <taxon>Eukaryota</taxon>
        <taxon>Metazoa</taxon>
        <taxon>Chordata</taxon>
        <taxon>Craniata</taxon>
        <taxon>Vertebrata</taxon>
        <taxon>Euteleostomi</taxon>
        <taxon>Actinopterygii</taxon>
        <taxon>Neopterygii</taxon>
        <taxon>Teleostei</taxon>
        <taxon>Neoteleostei</taxon>
        <taxon>Acanthomorphata</taxon>
        <taxon>Ovalentaria</taxon>
        <taxon>Atherinomorphae</taxon>
        <taxon>Cyprinodontiformes</taxon>
        <taxon>Goodeidae</taxon>
        <taxon>Crenichthys</taxon>
    </lineage>
</organism>
<proteinExistence type="predicted"/>
<name>A0AAV9SCS5_9TELE</name>
<dbReference type="Proteomes" id="UP001311232">
    <property type="component" value="Unassembled WGS sequence"/>
</dbReference>
<evidence type="ECO:0000313" key="2">
    <source>
        <dbReference type="Proteomes" id="UP001311232"/>
    </source>
</evidence>
<sequence>MPDHFFALPQRSSSFNDQLIEYDPVSVATSMILPKHLLDQAFRVCSSACLFVPLRLASCLLVDFLFSASSVYEPILKTIAVENIKIGKKLYPLFPGLSSAFCDCSLTLGQLV</sequence>
<dbReference type="EMBL" id="JAHHUM010000608">
    <property type="protein sequence ID" value="KAK5618639.1"/>
    <property type="molecule type" value="Genomic_DNA"/>
</dbReference>
<dbReference type="AlphaFoldDB" id="A0AAV9SCS5"/>
<gene>
    <name evidence="1" type="ORF">CRENBAI_014886</name>
</gene>
<reference evidence="1 2" key="1">
    <citation type="submission" date="2021-06" db="EMBL/GenBank/DDBJ databases">
        <authorList>
            <person name="Palmer J.M."/>
        </authorList>
    </citation>
    <scope>NUCLEOTIDE SEQUENCE [LARGE SCALE GENOMIC DNA]</scope>
    <source>
        <strain evidence="1 2">MEX-2019</strain>
        <tissue evidence="1">Muscle</tissue>
    </source>
</reference>
<keyword evidence="2" id="KW-1185">Reference proteome</keyword>
<protein>
    <submittedName>
        <fullName evidence="1">Uncharacterized protein</fullName>
    </submittedName>
</protein>